<proteinExistence type="predicted"/>
<dbReference type="EMBL" id="VSRR010053749">
    <property type="protein sequence ID" value="MPC80340.1"/>
    <property type="molecule type" value="Genomic_DNA"/>
</dbReference>
<comment type="caution">
    <text evidence="6">The sequence shown here is derived from an EMBL/GenBank/DDBJ whole genome shotgun (WGS) entry which is preliminary data.</text>
</comment>
<keyword evidence="7" id="KW-1185">Reference proteome</keyword>
<evidence type="ECO:0000256" key="4">
    <source>
        <dbReference type="ARBA" id="ARBA00023136"/>
    </source>
</evidence>
<reference evidence="6 7" key="1">
    <citation type="submission" date="2019-05" db="EMBL/GenBank/DDBJ databases">
        <title>Another draft genome of Portunus trituberculatus and its Hox gene families provides insights of decapod evolution.</title>
        <authorList>
            <person name="Jeong J.-H."/>
            <person name="Song I."/>
            <person name="Kim S."/>
            <person name="Choi T."/>
            <person name="Kim D."/>
            <person name="Ryu S."/>
            <person name="Kim W."/>
        </authorList>
    </citation>
    <scope>NUCLEOTIDE SEQUENCE [LARGE SCALE GENOMIC DNA]</scope>
    <source>
        <tissue evidence="6">Muscle</tissue>
    </source>
</reference>
<dbReference type="PANTHER" id="PTHR11662">
    <property type="entry name" value="SOLUTE CARRIER FAMILY 17"/>
    <property type="match status" value="1"/>
</dbReference>
<evidence type="ECO:0000256" key="2">
    <source>
        <dbReference type="ARBA" id="ARBA00022692"/>
    </source>
</evidence>
<dbReference type="PANTHER" id="PTHR11662:SF399">
    <property type="entry name" value="FI19708P1-RELATED"/>
    <property type="match status" value="1"/>
</dbReference>
<keyword evidence="2 5" id="KW-0812">Transmembrane</keyword>
<evidence type="ECO:0000256" key="1">
    <source>
        <dbReference type="ARBA" id="ARBA00004141"/>
    </source>
</evidence>
<sequence>MATIPGFLAPAVTGLIINNQQTLSSWKEVFHVVSLIYIFGGTIYLLFMSSDTQPWNDANTEKR</sequence>
<dbReference type="GO" id="GO:0016324">
    <property type="term" value="C:apical plasma membrane"/>
    <property type="evidence" value="ECO:0007669"/>
    <property type="project" value="TreeGrafter"/>
</dbReference>
<evidence type="ECO:0008006" key="8">
    <source>
        <dbReference type="Google" id="ProtNLM"/>
    </source>
</evidence>
<dbReference type="InterPro" id="IPR050382">
    <property type="entry name" value="MFS_Na/Anion_cotransporter"/>
</dbReference>
<comment type="subcellular location">
    <subcellularLocation>
        <location evidence="1">Membrane</location>
        <topology evidence="1">Multi-pass membrane protein</topology>
    </subcellularLocation>
</comment>
<keyword evidence="3 5" id="KW-1133">Transmembrane helix</keyword>
<protein>
    <recommendedName>
        <fullName evidence="8">Inorganic phosphate cotransporter</fullName>
    </recommendedName>
</protein>
<dbReference type="Proteomes" id="UP000324222">
    <property type="component" value="Unassembled WGS sequence"/>
</dbReference>
<dbReference type="GO" id="GO:0022857">
    <property type="term" value="F:transmembrane transporter activity"/>
    <property type="evidence" value="ECO:0007669"/>
    <property type="project" value="TreeGrafter"/>
</dbReference>
<evidence type="ECO:0000256" key="3">
    <source>
        <dbReference type="ARBA" id="ARBA00022989"/>
    </source>
</evidence>
<gene>
    <name evidence="6" type="ORF">E2C01_074918</name>
</gene>
<name>A0A5B7I739_PORTR</name>
<keyword evidence="4 5" id="KW-0472">Membrane</keyword>
<dbReference type="OrthoDB" id="2985014at2759"/>
<accession>A0A5B7I739</accession>
<dbReference type="AlphaFoldDB" id="A0A5B7I739"/>
<evidence type="ECO:0000256" key="5">
    <source>
        <dbReference type="SAM" id="Phobius"/>
    </source>
</evidence>
<dbReference type="GO" id="GO:0006820">
    <property type="term" value="P:monoatomic anion transport"/>
    <property type="evidence" value="ECO:0007669"/>
    <property type="project" value="TreeGrafter"/>
</dbReference>
<evidence type="ECO:0000313" key="6">
    <source>
        <dbReference type="EMBL" id="MPC80340.1"/>
    </source>
</evidence>
<organism evidence="6 7">
    <name type="scientific">Portunus trituberculatus</name>
    <name type="common">Swimming crab</name>
    <name type="synonym">Neptunus trituberculatus</name>
    <dbReference type="NCBI Taxonomy" id="210409"/>
    <lineage>
        <taxon>Eukaryota</taxon>
        <taxon>Metazoa</taxon>
        <taxon>Ecdysozoa</taxon>
        <taxon>Arthropoda</taxon>
        <taxon>Crustacea</taxon>
        <taxon>Multicrustacea</taxon>
        <taxon>Malacostraca</taxon>
        <taxon>Eumalacostraca</taxon>
        <taxon>Eucarida</taxon>
        <taxon>Decapoda</taxon>
        <taxon>Pleocyemata</taxon>
        <taxon>Brachyura</taxon>
        <taxon>Eubrachyura</taxon>
        <taxon>Portunoidea</taxon>
        <taxon>Portunidae</taxon>
        <taxon>Portuninae</taxon>
        <taxon>Portunus</taxon>
    </lineage>
</organism>
<feature type="transmembrane region" description="Helical" evidence="5">
    <location>
        <begin position="29"/>
        <end position="47"/>
    </location>
</feature>
<evidence type="ECO:0000313" key="7">
    <source>
        <dbReference type="Proteomes" id="UP000324222"/>
    </source>
</evidence>